<keyword evidence="1" id="KW-0343">GTPase activation</keyword>
<proteinExistence type="predicted"/>
<keyword evidence="5" id="KW-1185">Reference proteome</keyword>
<sequence>MPLIQTDSASIETVSSGEGLRSSFSNLRGVTWRMDLGILPSSSSASVDELRHVTADSRRRYASLRRQLLFDHHVAKDESNIPDLAIDNPLSQSPDSMWGRFFRNAELERMVDQDLSRLYPEHGSYFQTPGCQSMLRRILLLWCLGHPQYGYRQGMHELLAPLLHVLRVDVEYLVEVRTLYEDYFTDRFDGFSFHENDLTYKFDFKKFSDTLEDGNGSKKVTGKIKGLSDLDPKIQAVVLISDAYGAEGELGTLLSEKFMEHDTYCMFDALMNGAAGAVAMAEFFSPPALGTSHSGFPPVLEASASIYHLLSLVDSSVHTHLVELGVEPQYFALRWLRVLFGREFALDDLLKIWDEIFSWENSKLCRSPVSDAVTNCAVLDSSRGAFISAFAVSMILYLRSSLLATENATSCLQRLLNFPENVNLGKLLKKAKSLQPLAMDANNSTPLLIHAGLYDGSKSTVVRGHSLSVDLNSPKTPLSLVPDKYWEERWRDLHKDEELKRGVAEQVHKPKIGWSQKVRMRLLRTESDPNPSKVEDIKRIPKSSVRRSLLEDLSRQLGEDKDTDKIEDGEALGNHNPARWNELDKEDNNVNGTPEQEYSSDNTASDNSSIFLECPGLLNEANNEEHGSGRSSVASNSAVDENDASVNVEHLSRVNSESPPPVPDNLEDISLKSDIKENSFVRSKMSVKERKHLSGRFTWLWKFGGHPPEGTSEKGIAFEAAKACNGVNSPRKSVVDSCESGKGHLSPSTSKGETVDQNKVTLKKIGHSMRENIQVVQSVFHQDKSQVGALESFLKNVQGGKGQVAALAALEELLKISNILTEMDGVGSQ</sequence>
<gene>
    <name evidence="4" type="ORF">LIER_12965</name>
</gene>
<feature type="region of interest" description="Disordered" evidence="2">
    <location>
        <begin position="738"/>
        <end position="757"/>
    </location>
</feature>
<evidence type="ECO:0000259" key="3">
    <source>
        <dbReference type="PROSITE" id="PS50086"/>
    </source>
</evidence>
<feature type="domain" description="Rab-GAP TBC" evidence="3">
    <location>
        <begin position="22"/>
        <end position="360"/>
    </location>
</feature>
<feature type="compositionally biased region" description="Polar residues" evidence="2">
    <location>
        <begin position="589"/>
        <end position="606"/>
    </location>
</feature>
<dbReference type="SMART" id="SM00164">
    <property type="entry name" value="TBC"/>
    <property type="match status" value="1"/>
</dbReference>
<feature type="compositionally biased region" description="Polar residues" evidence="2">
    <location>
        <begin position="629"/>
        <end position="639"/>
    </location>
</feature>
<dbReference type="GO" id="GO:0005096">
    <property type="term" value="F:GTPase activator activity"/>
    <property type="evidence" value="ECO:0007669"/>
    <property type="project" value="UniProtKB-KW"/>
</dbReference>
<feature type="region of interest" description="Disordered" evidence="2">
    <location>
        <begin position="552"/>
        <end position="606"/>
    </location>
</feature>
<evidence type="ECO:0000313" key="4">
    <source>
        <dbReference type="EMBL" id="GAA0155182.1"/>
    </source>
</evidence>
<dbReference type="InterPro" id="IPR000195">
    <property type="entry name" value="Rab-GAP-TBC_dom"/>
</dbReference>
<dbReference type="PANTHER" id="PTHR22957:SF337">
    <property type="entry name" value="TBC1 DOMAIN FAMILY MEMBER 5"/>
    <property type="match status" value="1"/>
</dbReference>
<dbReference type="InterPro" id="IPR035969">
    <property type="entry name" value="Rab-GAP_TBC_sf"/>
</dbReference>
<dbReference type="AlphaFoldDB" id="A0AAV3PTR4"/>
<feature type="compositionally biased region" description="Polar residues" evidence="2">
    <location>
        <begin position="746"/>
        <end position="757"/>
    </location>
</feature>
<dbReference type="Pfam" id="PF00566">
    <property type="entry name" value="RabGAP-TBC"/>
    <property type="match status" value="2"/>
</dbReference>
<evidence type="ECO:0000256" key="2">
    <source>
        <dbReference type="SAM" id="MobiDB-lite"/>
    </source>
</evidence>
<evidence type="ECO:0000256" key="1">
    <source>
        <dbReference type="ARBA" id="ARBA00022468"/>
    </source>
</evidence>
<dbReference type="Gene3D" id="1.10.472.80">
    <property type="entry name" value="Ypt/Rab-GAP domain of gyp1p, domain 3"/>
    <property type="match status" value="1"/>
</dbReference>
<dbReference type="Proteomes" id="UP001454036">
    <property type="component" value="Unassembled WGS sequence"/>
</dbReference>
<name>A0AAV3PTR4_LITER</name>
<accession>A0AAV3PTR4</accession>
<protein>
    <submittedName>
        <fullName evidence="4">GTPase-activating protein</fullName>
    </submittedName>
</protein>
<dbReference type="EMBL" id="BAABME010002563">
    <property type="protein sequence ID" value="GAA0155182.1"/>
    <property type="molecule type" value="Genomic_DNA"/>
</dbReference>
<evidence type="ECO:0000313" key="5">
    <source>
        <dbReference type="Proteomes" id="UP001454036"/>
    </source>
</evidence>
<dbReference type="PANTHER" id="PTHR22957">
    <property type="entry name" value="TBC1 DOMAIN FAMILY MEMBER GTPASE-ACTIVATING PROTEIN"/>
    <property type="match status" value="1"/>
</dbReference>
<feature type="compositionally biased region" description="Basic and acidic residues" evidence="2">
    <location>
        <begin position="552"/>
        <end position="568"/>
    </location>
</feature>
<dbReference type="Gene3D" id="1.10.8.270">
    <property type="entry name" value="putative rabgap domain of human tbc1 domain family member 14 like domains"/>
    <property type="match status" value="1"/>
</dbReference>
<comment type="caution">
    <text evidence="4">The sequence shown here is derived from an EMBL/GenBank/DDBJ whole genome shotgun (WGS) entry which is preliminary data.</text>
</comment>
<reference evidence="4 5" key="1">
    <citation type="submission" date="2024-01" db="EMBL/GenBank/DDBJ databases">
        <title>The complete chloroplast genome sequence of Lithospermum erythrorhizon: insights into the phylogenetic relationship among Boraginaceae species and the maternal lineages of purple gromwells.</title>
        <authorList>
            <person name="Okada T."/>
            <person name="Watanabe K."/>
        </authorList>
    </citation>
    <scope>NUCLEOTIDE SEQUENCE [LARGE SCALE GENOMIC DNA]</scope>
</reference>
<dbReference type="PROSITE" id="PS50086">
    <property type="entry name" value="TBC_RABGAP"/>
    <property type="match status" value="1"/>
</dbReference>
<dbReference type="SUPFAM" id="SSF47923">
    <property type="entry name" value="Ypt/Rab-GAP domain of gyp1p"/>
    <property type="match status" value="2"/>
</dbReference>
<feature type="region of interest" description="Disordered" evidence="2">
    <location>
        <begin position="620"/>
        <end position="641"/>
    </location>
</feature>
<organism evidence="4 5">
    <name type="scientific">Lithospermum erythrorhizon</name>
    <name type="common">Purple gromwell</name>
    <name type="synonym">Lithospermum officinale var. erythrorhizon</name>
    <dbReference type="NCBI Taxonomy" id="34254"/>
    <lineage>
        <taxon>Eukaryota</taxon>
        <taxon>Viridiplantae</taxon>
        <taxon>Streptophyta</taxon>
        <taxon>Embryophyta</taxon>
        <taxon>Tracheophyta</taxon>
        <taxon>Spermatophyta</taxon>
        <taxon>Magnoliopsida</taxon>
        <taxon>eudicotyledons</taxon>
        <taxon>Gunneridae</taxon>
        <taxon>Pentapetalae</taxon>
        <taxon>asterids</taxon>
        <taxon>lamiids</taxon>
        <taxon>Boraginales</taxon>
        <taxon>Boraginaceae</taxon>
        <taxon>Boraginoideae</taxon>
        <taxon>Lithospermeae</taxon>
        <taxon>Lithospermum</taxon>
    </lineage>
</organism>